<keyword evidence="1" id="KW-0001">2Fe-2S</keyword>
<dbReference type="InterPro" id="IPR036010">
    <property type="entry name" value="2Fe-2S_ferredoxin-like_sf"/>
</dbReference>
<dbReference type="InterPro" id="IPR012675">
    <property type="entry name" value="Beta-grasp_dom_sf"/>
</dbReference>
<dbReference type="Pfam" id="PF01799">
    <property type="entry name" value="Fer2_2"/>
    <property type="match status" value="1"/>
</dbReference>
<dbReference type="SUPFAM" id="SSF54292">
    <property type="entry name" value="2Fe-2S ferredoxin-like"/>
    <property type="match status" value="1"/>
</dbReference>
<dbReference type="Pfam" id="PF00111">
    <property type="entry name" value="Fer2"/>
    <property type="match status" value="1"/>
</dbReference>
<evidence type="ECO:0000313" key="7">
    <source>
        <dbReference type="EMBL" id="MBC8178187.1"/>
    </source>
</evidence>
<dbReference type="InterPro" id="IPR001041">
    <property type="entry name" value="2Fe-2S_ferredoxin-type"/>
</dbReference>
<evidence type="ECO:0000259" key="6">
    <source>
        <dbReference type="PROSITE" id="PS51085"/>
    </source>
</evidence>
<dbReference type="CDD" id="cd00207">
    <property type="entry name" value="fer2"/>
    <property type="match status" value="1"/>
</dbReference>
<dbReference type="PANTHER" id="PTHR44379:SF5">
    <property type="entry name" value="OXIDOREDUCTASE WITH IRON-SULFUR SUBUNIT"/>
    <property type="match status" value="1"/>
</dbReference>
<sequence length="157" mass="16733">MKKVSVSFTLNGNTVTAEVPVTWTLLKTLREYFELTGAKEGCGVGECGACTVILDGEAVNSCLCPIPEVEGKSVTTIEGLANEDGTLHPLQEAFLKNNGVQCGFCTSGMLMSSKALLDQNPDPTEDDIRTSIAGNFCRCTGYVQIVESIEMAAKESK</sequence>
<proteinExistence type="predicted"/>
<evidence type="ECO:0000256" key="4">
    <source>
        <dbReference type="ARBA" id="ARBA00023004"/>
    </source>
</evidence>
<name>A0A8J6MZM9_9DELT</name>
<reference evidence="7 8" key="1">
    <citation type="submission" date="2020-08" db="EMBL/GenBank/DDBJ databases">
        <title>Bridging the membrane lipid divide: bacteria of the FCB group superphylum have the potential to synthesize archaeal ether lipids.</title>
        <authorList>
            <person name="Villanueva L."/>
            <person name="Von Meijenfeldt F.A.B."/>
            <person name="Westbye A.B."/>
            <person name="Yadav S."/>
            <person name="Hopmans E.C."/>
            <person name="Dutilh B.E."/>
            <person name="Sinninghe Damste J.S."/>
        </authorList>
    </citation>
    <scope>NUCLEOTIDE SEQUENCE [LARGE SCALE GENOMIC DNA]</scope>
    <source>
        <strain evidence="7">NIOZ-UU27</strain>
    </source>
</reference>
<dbReference type="FunFam" id="1.10.150.120:FF:000003">
    <property type="entry name" value="Carbon monoxide dehydrogenase, small subunit"/>
    <property type="match status" value="1"/>
</dbReference>
<dbReference type="GO" id="GO:0016491">
    <property type="term" value="F:oxidoreductase activity"/>
    <property type="evidence" value="ECO:0007669"/>
    <property type="project" value="UniProtKB-KW"/>
</dbReference>
<comment type="caution">
    <text evidence="7">The sequence shown here is derived from an EMBL/GenBank/DDBJ whole genome shotgun (WGS) entry which is preliminary data.</text>
</comment>
<keyword evidence="4" id="KW-0408">Iron</keyword>
<dbReference type="InterPro" id="IPR036884">
    <property type="entry name" value="2Fe-2S-bd_dom_sf"/>
</dbReference>
<feature type="domain" description="2Fe-2S ferredoxin-type" evidence="6">
    <location>
        <begin position="4"/>
        <end position="80"/>
    </location>
</feature>
<dbReference type="Gene3D" id="3.10.20.30">
    <property type="match status" value="1"/>
</dbReference>
<evidence type="ECO:0000313" key="8">
    <source>
        <dbReference type="Proteomes" id="UP000650524"/>
    </source>
</evidence>
<dbReference type="PROSITE" id="PS51085">
    <property type="entry name" value="2FE2S_FER_2"/>
    <property type="match status" value="1"/>
</dbReference>
<dbReference type="SUPFAM" id="SSF47741">
    <property type="entry name" value="CO dehydrogenase ISP C-domain like"/>
    <property type="match status" value="1"/>
</dbReference>
<dbReference type="PROSITE" id="PS00197">
    <property type="entry name" value="2FE2S_FER_1"/>
    <property type="match status" value="1"/>
</dbReference>
<dbReference type="PANTHER" id="PTHR44379">
    <property type="entry name" value="OXIDOREDUCTASE WITH IRON-SULFUR SUBUNIT"/>
    <property type="match status" value="1"/>
</dbReference>
<protein>
    <submittedName>
        <fullName evidence="7">(2Fe-2S)-binding protein</fullName>
    </submittedName>
</protein>
<keyword evidence="2" id="KW-0479">Metal-binding</keyword>
<dbReference type="InterPro" id="IPR006058">
    <property type="entry name" value="2Fe2S_fd_BS"/>
</dbReference>
<dbReference type="AlphaFoldDB" id="A0A8J6MZM9"/>
<evidence type="ECO:0000256" key="5">
    <source>
        <dbReference type="ARBA" id="ARBA00023014"/>
    </source>
</evidence>
<dbReference type="InterPro" id="IPR051452">
    <property type="entry name" value="Diverse_Oxidoreductases"/>
</dbReference>
<evidence type="ECO:0000256" key="3">
    <source>
        <dbReference type="ARBA" id="ARBA00023002"/>
    </source>
</evidence>
<keyword evidence="3" id="KW-0560">Oxidoreductase</keyword>
<evidence type="ECO:0000256" key="1">
    <source>
        <dbReference type="ARBA" id="ARBA00022714"/>
    </source>
</evidence>
<dbReference type="GO" id="GO:0051537">
    <property type="term" value="F:2 iron, 2 sulfur cluster binding"/>
    <property type="evidence" value="ECO:0007669"/>
    <property type="project" value="UniProtKB-KW"/>
</dbReference>
<dbReference type="InterPro" id="IPR002888">
    <property type="entry name" value="2Fe-2S-bd"/>
</dbReference>
<accession>A0A8J6MZM9</accession>
<organism evidence="7 8">
    <name type="scientific">Candidatus Desulfacyla euxinica</name>
    <dbReference type="NCBI Taxonomy" id="2841693"/>
    <lineage>
        <taxon>Bacteria</taxon>
        <taxon>Deltaproteobacteria</taxon>
        <taxon>Candidatus Desulfacyla</taxon>
    </lineage>
</organism>
<dbReference type="EMBL" id="JACNJD010000262">
    <property type="protein sequence ID" value="MBC8178187.1"/>
    <property type="molecule type" value="Genomic_DNA"/>
</dbReference>
<keyword evidence="5" id="KW-0411">Iron-sulfur</keyword>
<dbReference type="Proteomes" id="UP000650524">
    <property type="component" value="Unassembled WGS sequence"/>
</dbReference>
<gene>
    <name evidence="7" type="ORF">H8E19_12350</name>
</gene>
<dbReference type="Gene3D" id="1.10.150.120">
    <property type="entry name" value="[2Fe-2S]-binding domain"/>
    <property type="match status" value="1"/>
</dbReference>
<dbReference type="GO" id="GO:0046872">
    <property type="term" value="F:metal ion binding"/>
    <property type="evidence" value="ECO:0007669"/>
    <property type="project" value="UniProtKB-KW"/>
</dbReference>
<evidence type="ECO:0000256" key="2">
    <source>
        <dbReference type="ARBA" id="ARBA00022723"/>
    </source>
</evidence>